<dbReference type="InterPro" id="IPR013783">
    <property type="entry name" value="Ig-like_fold"/>
</dbReference>
<dbReference type="OrthoDB" id="9777817at2"/>
<reference evidence="6 7" key="1">
    <citation type="submission" date="2019-03" db="EMBL/GenBank/DDBJ databases">
        <title>Genomic Encyclopedia of Type Strains, Phase IV (KMG-IV): sequencing the most valuable type-strain genomes for metagenomic binning, comparative biology and taxonomic classification.</title>
        <authorList>
            <person name="Goeker M."/>
        </authorList>
    </citation>
    <scope>NUCLEOTIDE SEQUENCE [LARGE SCALE GENOMIC DNA]</scope>
    <source>
        <strain evidence="6 7">DSM 4868</strain>
    </source>
</reference>
<protein>
    <submittedName>
        <fullName evidence="6">Glucans biosynthesis protein</fullName>
    </submittedName>
</protein>
<dbReference type="PIRSF" id="PIRSF006281">
    <property type="entry name" value="MdoG"/>
    <property type="match status" value="1"/>
</dbReference>
<evidence type="ECO:0000256" key="4">
    <source>
        <dbReference type="ARBA" id="ARBA00022764"/>
    </source>
</evidence>
<evidence type="ECO:0000259" key="5">
    <source>
        <dbReference type="Pfam" id="PF04349"/>
    </source>
</evidence>
<dbReference type="InterPro" id="IPR006311">
    <property type="entry name" value="TAT_signal"/>
</dbReference>
<dbReference type="UniPathway" id="UPA00637"/>
<keyword evidence="4" id="KW-0574">Periplasm</keyword>
<dbReference type="Pfam" id="PF04349">
    <property type="entry name" value="MdoG"/>
    <property type="match status" value="1"/>
</dbReference>
<dbReference type="AlphaFoldDB" id="A0A4R2KMF1"/>
<dbReference type="Proteomes" id="UP000295142">
    <property type="component" value="Unassembled WGS sequence"/>
</dbReference>
<dbReference type="RefSeq" id="WP_132544419.1">
    <property type="nucleotide sequence ID" value="NZ_SLWW01000007.1"/>
</dbReference>
<comment type="caution">
    <text evidence="6">The sequence shown here is derived from an EMBL/GenBank/DDBJ whole genome shotgun (WGS) entry which is preliminary data.</text>
</comment>
<comment type="similarity">
    <text evidence="3">Belongs to the OpgD/OpgG family.</text>
</comment>
<evidence type="ECO:0000313" key="6">
    <source>
        <dbReference type="EMBL" id="TCO71228.1"/>
    </source>
</evidence>
<sequence>MIQGEFIAGPRSGKATITRRQALGGLAGSAAATALLAPFAAAQQAEMPVAPMAEPTPVPFSFELLAERMRALAAAPYVAPEEHEGAIAGLDYDAYRRIRFRPGRARWQEDGSFFQLHAFHPGWLYKTPVAVHEVVDGTELPLGFSVEDFEYEGDLASRVPTGAQMPTIAGFRLHAPLNRADIFDEVIVFLGASYFRALGRGNVYGLSARGLAINTATGKGEEFPRFSEFWIERPVPGAARITLYAALESPSVTGAFRFDVAPGETTVVDVTARLFAREDIAHLGIAPLTSMYLLGDNDRGEFDDFRPRVHDSEVLVLNTRGGETFVRPLNNPPRLASAYLGTVDPVSFGLVQRDRGFDSYLDAGAHYELRPSLMVEPLGPWGKGTVRLVEIPSDLEGNDNIVAFWVPDAPMRRGDALEVAYRLHWGMAPPGTACSERARIVRTRVGKGGVSGVQGGHDRRKFVIDFAGGALSALPADAEIAPKLYASGGEIVESVLSRISGTDTWRLVIEARAPGDALVELRAEIAGYGRTLSETWLYQWIKE</sequence>
<accession>A0A4R2KMF1</accession>
<dbReference type="SUPFAM" id="SSF74650">
    <property type="entry name" value="Galactose mutarotase-like"/>
    <property type="match status" value="1"/>
</dbReference>
<evidence type="ECO:0000256" key="1">
    <source>
        <dbReference type="ARBA" id="ARBA00004418"/>
    </source>
</evidence>
<name>A0A4R2KMF1_9RHOB</name>
<evidence type="ECO:0000256" key="3">
    <source>
        <dbReference type="ARBA" id="ARBA00009284"/>
    </source>
</evidence>
<keyword evidence="7" id="KW-1185">Reference proteome</keyword>
<gene>
    <name evidence="6" type="ORF">EV655_107121</name>
</gene>
<dbReference type="PANTHER" id="PTHR30504">
    <property type="entry name" value="GLUCANS BIOSYNTHESIS PROTEIN"/>
    <property type="match status" value="1"/>
</dbReference>
<feature type="domain" description="Glucan biosynthesis periplasmic MdoG C-terminal" evidence="5">
    <location>
        <begin position="60"/>
        <end position="540"/>
    </location>
</feature>
<dbReference type="InterPro" id="IPR014718">
    <property type="entry name" value="GH-type_carb-bd"/>
</dbReference>
<comment type="subcellular location">
    <subcellularLocation>
        <location evidence="1">Periplasm</location>
    </subcellularLocation>
</comment>
<dbReference type="InterPro" id="IPR014756">
    <property type="entry name" value="Ig_E-set"/>
</dbReference>
<dbReference type="SUPFAM" id="SSF81296">
    <property type="entry name" value="E set domains"/>
    <property type="match status" value="1"/>
</dbReference>
<dbReference type="GO" id="GO:0030246">
    <property type="term" value="F:carbohydrate binding"/>
    <property type="evidence" value="ECO:0007669"/>
    <property type="project" value="InterPro"/>
</dbReference>
<dbReference type="InterPro" id="IPR007444">
    <property type="entry name" value="Glucan_biosyn_MdoG_C"/>
</dbReference>
<dbReference type="InterPro" id="IPR014438">
    <property type="entry name" value="Glucan_biosyn_MdoG/MdoD"/>
</dbReference>
<evidence type="ECO:0000256" key="2">
    <source>
        <dbReference type="ARBA" id="ARBA00005001"/>
    </source>
</evidence>
<dbReference type="Gene3D" id="2.70.98.10">
    <property type="match status" value="1"/>
</dbReference>
<comment type="pathway">
    <text evidence="2">Glycan metabolism; osmoregulated periplasmic glucan (OPG) biosynthesis.</text>
</comment>
<dbReference type="GO" id="GO:0051274">
    <property type="term" value="P:beta-glucan biosynthetic process"/>
    <property type="evidence" value="ECO:0007669"/>
    <property type="project" value="TreeGrafter"/>
</dbReference>
<dbReference type="GO" id="GO:0003824">
    <property type="term" value="F:catalytic activity"/>
    <property type="evidence" value="ECO:0007669"/>
    <property type="project" value="InterPro"/>
</dbReference>
<dbReference type="PROSITE" id="PS51318">
    <property type="entry name" value="TAT"/>
    <property type="match status" value="1"/>
</dbReference>
<evidence type="ECO:0000313" key="7">
    <source>
        <dbReference type="Proteomes" id="UP000295142"/>
    </source>
</evidence>
<dbReference type="EMBL" id="SLWW01000007">
    <property type="protein sequence ID" value="TCO71228.1"/>
    <property type="molecule type" value="Genomic_DNA"/>
</dbReference>
<dbReference type="InterPro" id="IPR011013">
    <property type="entry name" value="Gal_mutarotase_sf_dom"/>
</dbReference>
<dbReference type="PANTHER" id="PTHR30504:SF2">
    <property type="entry name" value="GLUCANS BIOSYNTHESIS PROTEIN G"/>
    <property type="match status" value="1"/>
</dbReference>
<dbReference type="GO" id="GO:0030288">
    <property type="term" value="C:outer membrane-bounded periplasmic space"/>
    <property type="evidence" value="ECO:0007669"/>
    <property type="project" value="TreeGrafter"/>
</dbReference>
<dbReference type="Gene3D" id="2.60.40.10">
    <property type="entry name" value="Immunoglobulins"/>
    <property type="match status" value="1"/>
</dbReference>
<proteinExistence type="inferred from homology"/>
<organism evidence="6 7">
    <name type="scientific">Rhodovulum euryhalinum</name>
    <dbReference type="NCBI Taxonomy" id="35805"/>
    <lineage>
        <taxon>Bacteria</taxon>
        <taxon>Pseudomonadati</taxon>
        <taxon>Pseudomonadota</taxon>
        <taxon>Alphaproteobacteria</taxon>
        <taxon>Rhodobacterales</taxon>
        <taxon>Paracoccaceae</taxon>
        <taxon>Rhodovulum</taxon>
    </lineage>
</organism>